<dbReference type="STRING" id="28176.CF66_2266"/>
<evidence type="ECO:0000256" key="3">
    <source>
        <dbReference type="ARBA" id="ARBA00022748"/>
    </source>
</evidence>
<feature type="domain" description="ABC transporter" evidence="7">
    <location>
        <begin position="2"/>
        <end position="205"/>
    </location>
</feature>
<dbReference type="SUPFAM" id="SSF52540">
    <property type="entry name" value="P-loop containing nucleoside triphosphate hydrolases"/>
    <property type="match status" value="1"/>
</dbReference>
<dbReference type="GO" id="GO:0016887">
    <property type="term" value="F:ATP hydrolysis activity"/>
    <property type="evidence" value="ECO:0007669"/>
    <property type="project" value="InterPro"/>
</dbReference>
<evidence type="ECO:0000256" key="6">
    <source>
        <dbReference type="ARBA" id="ARBA00023136"/>
    </source>
</evidence>
<dbReference type="GO" id="GO:0005524">
    <property type="term" value="F:ATP binding"/>
    <property type="evidence" value="ECO:0007669"/>
    <property type="project" value="UniProtKB-KW"/>
</dbReference>
<dbReference type="InterPro" id="IPR003593">
    <property type="entry name" value="AAA+_ATPase"/>
</dbReference>
<dbReference type="Gene3D" id="3.40.50.300">
    <property type="entry name" value="P-loop containing nucleotide triphosphate hydrolases"/>
    <property type="match status" value="1"/>
</dbReference>
<evidence type="ECO:0000256" key="2">
    <source>
        <dbReference type="ARBA" id="ARBA00022741"/>
    </source>
</evidence>
<dbReference type="PATRIC" id="fig|1236703.3.peg.146"/>
<evidence type="ECO:0000256" key="5">
    <source>
        <dbReference type="ARBA" id="ARBA00022967"/>
    </source>
</evidence>
<dbReference type="EMBL" id="AMSD01000001">
    <property type="protein sequence ID" value="EPE37698.1"/>
    <property type="molecule type" value="Genomic_DNA"/>
</dbReference>
<keyword evidence="9" id="KW-1185">Reference proteome</keyword>
<name>S3EHN8_9GAMM</name>
<dbReference type="NCBIfam" id="TIGR01189">
    <property type="entry name" value="ccmA"/>
    <property type="match status" value="1"/>
</dbReference>
<dbReference type="Proteomes" id="UP000053688">
    <property type="component" value="Unassembled WGS sequence"/>
</dbReference>
<proteinExistence type="predicted"/>
<evidence type="ECO:0000256" key="4">
    <source>
        <dbReference type="ARBA" id="ARBA00022840"/>
    </source>
</evidence>
<sequence>MLEAKYLTAIRNERVLFRSISFQINFGEFVQIEGRNGVGKTTLLRIIVGLSSCEDGEVYWNSNNIKDNRNLFYKDLLFIGHKSGIKQELTVFENLSFYQNITQSTSNTKKEIYYSLMKAGLSGNENSLVAQLSFGQQRRVALARLLLSKQKLWILDEPMIYLDQQGINIFQELFLRHIENGGIIILTTHQNLFRNNIKLRKIKLGNNK</sequence>
<dbReference type="InterPro" id="IPR017871">
    <property type="entry name" value="ABC_transporter-like_CS"/>
</dbReference>
<gene>
    <name evidence="8" type="primary">ccmA</name>
    <name evidence="8" type="ORF">O1U_0157</name>
</gene>
<dbReference type="PANTHER" id="PTHR43499:SF1">
    <property type="entry name" value="ABC TRANSPORTER I FAMILY MEMBER 1"/>
    <property type="match status" value="1"/>
</dbReference>
<dbReference type="GO" id="GO:0017004">
    <property type="term" value="P:cytochrome complex assembly"/>
    <property type="evidence" value="ECO:0007669"/>
    <property type="project" value="UniProtKB-KW"/>
</dbReference>
<keyword evidence="1" id="KW-0813">Transport</keyword>
<evidence type="ECO:0000313" key="9">
    <source>
        <dbReference type="Proteomes" id="UP000053688"/>
    </source>
</evidence>
<evidence type="ECO:0000313" key="8">
    <source>
        <dbReference type="EMBL" id="EPE37698.1"/>
    </source>
</evidence>
<keyword evidence="4 8" id="KW-0067">ATP-binding</keyword>
<reference evidence="8 9" key="1">
    <citation type="journal article" date="2014" name="Environ. Microbiol.">
        <title>Genomic signatures of obligate host dependence in the luminous bacterial symbiont of a vertebrate.</title>
        <authorList>
            <person name="Hendry T.A."/>
            <person name="de Wet J.R."/>
            <person name="Dunlap P.V."/>
        </authorList>
    </citation>
    <scope>NUCLEOTIDE SEQUENCE [LARGE SCALE GENOMIC DNA]</scope>
    <source>
        <strain evidence="8 9">Akat1</strain>
    </source>
</reference>
<accession>S3EHN8</accession>
<dbReference type="eggNOG" id="COG4133">
    <property type="taxonomic scope" value="Bacteria"/>
</dbReference>
<dbReference type="SMART" id="SM00382">
    <property type="entry name" value="AAA"/>
    <property type="match status" value="1"/>
</dbReference>
<keyword evidence="3" id="KW-0201">Cytochrome c-type biogenesis</keyword>
<dbReference type="AlphaFoldDB" id="S3EHN8"/>
<dbReference type="InterPro" id="IPR027417">
    <property type="entry name" value="P-loop_NTPase"/>
</dbReference>
<keyword evidence="5" id="KW-1278">Translocase</keyword>
<dbReference type="PROSITE" id="PS50893">
    <property type="entry name" value="ABC_TRANSPORTER_2"/>
    <property type="match status" value="1"/>
</dbReference>
<keyword evidence="2" id="KW-0547">Nucleotide-binding</keyword>
<dbReference type="RefSeq" id="WP_016503496.1">
    <property type="nucleotide sequence ID" value="NZ_AMSD01000001.1"/>
</dbReference>
<dbReference type="PROSITE" id="PS00211">
    <property type="entry name" value="ABC_TRANSPORTER_1"/>
    <property type="match status" value="1"/>
</dbReference>
<evidence type="ECO:0000259" key="7">
    <source>
        <dbReference type="PROSITE" id="PS50893"/>
    </source>
</evidence>
<dbReference type="Pfam" id="PF00005">
    <property type="entry name" value="ABC_tran"/>
    <property type="match status" value="1"/>
</dbReference>
<dbReference type="NCBIfam" id="NF010061">
    <property type="entry name" value="PRK13538.1"/>
    <property type="match status" value="1"/>
</dbReference>
<comment type="caution">
    <text evidence="8">The sequence shown here is derived from an EMBL/GenBank/DDBJ whole genome shotgun (WGS) entry which is preliminary data.</text>
</comment>
<evidence type="ECO:0000256" key="1">
    <source>
        <dbReference type="ARBA" id="ARBA00022448"/>
    </source>
</evidence>
<dbReference type="InterPro" id="IPR005895">
    <property type="entry name" value="ABC_transptr_haem_export_CcmA"/>
</dbReference>
<protein>
    <submittedName>
        <fullName evidence="8">Heme ABC exporter, ATP-binding protein CcmA</fullName>
    </submittedName>
</protein>
<dbReference type="PANTHER" id="PTHR43499">
    <property type="entry name" value="ABC TRANSPORTER I FAMILY MEMBER 1"/>
    <property type="match status" value="1"/>
</dbReference>
<organism evidence="8 9">
    <name type="scientific">Candidatus Photodesmus katoptron Akat1</name>
    <dbReference type="NCBI Taxonomy" id="1236703"/>
    <lineage>
        <taxon>Bacteria</taxon>
        <taxon>Pseudomonadati</taxon>
        <taxon>Pseudomonadota</taxon>
        <taxon>Gammaproteobacteria</taxon>
        <taxon>Vibrionales</taxon>
        <taxon>Vibrionaceae</taxon>
        <taxon>Candidatus Photodesmus</taxon>
    </lineage>
</organism>
<dbReference type="GO" id="GO:0022857">
    <property type="term" value="F:transmembrane transporter activity"/>
    <property type="evidence" value="ECO:0007669"/>
    <property type="project" value="InterPro"/>
</dbReference>
<dbReference type="InterPro" id="IPR003439">
    <property type="entry name" value="ABC_transporter-like_ATP-bd"/>
</dbReference>
<keyword evidence="6" id="KW-0472">Membrane</keyword>